<organism evidence="1 2">
    <name type="scientific">Nocardia rhizosphaerihabitans</name>
    <dbReference type="NCBI Taxonomy" id="1691570"/>
    <lineage>
        <taxon>Bacteria</taxon>
        <taxon>Bacillati</taxon>
        <taxon>Actinomycetota</taxon>
        <taxon>Actinomycetes</taxon>
        <taxon>Mycobacteriales</taxon>
        <taxon>Nocardiaceae</taxon>
        <taxon>Nocardia</taxon>
    </lineage>
</organism>
<sequence length="369" mass="40405">MPTQSRTLTDSEQAWARTRSYLREHRTELDLAAAREYAGTDRVVGSPLLARREWIPASPIPVGDIALEWSPTEALSSPADSRRSSVLPRRADGGQYETYSTAVGEIAAPAIFENRPTYRLLHADLAGRMPTLRFGLGHYFDSVDVGEAAAHEFAVAYRDGAVAPGVRAAITDPCDLGQRFANLAISTLTIRRDVDTGERTFLLHWRDPNKVGHAGGMYQVVPVGIFQPSGYAEWNVENDFSLWHNMIREFAEELCGSDEDHGSEQAPIRYESWDFASRLTDGVEDGSVAAYCLGLGVDPLSFATDLLTAVVIDGPLFDELFDGIGADNDEGRVLELQPFTTERIEQILAEVPMQAAGVAALRLAIAHLS</sequence>
<gene>
    <name evidence="1" type="ORF">GCM10011610_20900</name>
</gene>
<dbReference type="EMBL" id="BMNE01000002">
    <property type="protein sequence ID" value="GGN75996.1"/>
    <property type="molecule type" value="Genomic_DNA"/>
</dbReference>
<evidence type="ECO:0008006" key="3">
    <source>
        <dbReference type="Google" id="ProtNLM"/>
    </source>
</evidence>
<evidence type="ECO:0000313" key="2">
    <source>
        <dbReference type="Proteomes" id="UP000658127"/>
    </source>
</evidence>
<dbReference type="Proteomes" id="UP000658127">
    <property type="component" value="Unassembled WGS sequence"/>
</dbReference>
<name>A0ABQ2KAW3_9NOCA</name>
<reference evidence="2" key="1">
    <citation type="journal article" date="2019" name="Int. J. Syst. Evol. Microbiol.">
        <title>The Global Catalogue of Microorganisms (GCM) 10K type strain sequencing project: providing services to taxonomists for standard genome sequencing and annotation.</title>
        <authorList>
            <consortium name="The Broad Institute Genomics Platform"/>
            <consortium name="The Broad Institute Genome Sequencing Center for Infectious Disease"/>
            <person name="Wu L."/>
            <person name="Ma J."/>
        </authorList>
    </citation>
    <scope>NUCLEOTIDE SEQUENCE [LARGE SCALE GENOMIC DNA]</scope>
    <source>
        <strain evidence="2">CGMCC 4.7329</strain>
    </source>
</reference>
<comment type="caution">
    <text evidence="1">The sequence shown here is derived from an EMBL/GenBank/DDBJ whole genome shotgun (WGS) entry which is preliminary data.</text>
</comment>
<keyword evidence="2" id="KW-1185">Reference proteome</keyword>
<evidence type="ECO:0000313" key="1">
    <source>
        <dbReference type="EMBL" id="GGN75996.1"/>
    </source>
</evidence>
<proteinExistence type="predicted"/>
<accession>A0ABQ2KAW3</accession>
<protein>
    <recommendedName>
        <fullName evidence="3">Transcriptional regulator</fullName>
    </recommendedName>
</protein>